<feature type="transmembrane region" description="Helical" evidence="3">
    <location>
        <begin position="99"/>
        <end position="119"/>
    </location>
</feature>
<dbReference type="GO" id="GO:0016020">
    <property type="term" value="C:membrane"/>
    <property type="evidence" value="ECO:0007669"/>
    <property type="project" value="InterPro"/>
</dbReference>
<evidence type="ECO:0000256" key="3">
    <source>
        <dbReference type="SAM" id="Phobius"/>
    </source>
</evidence>
<evidence type="ECO:0000256" key="1">
    <source>
        <dbReference type="ARBA" id="ARBA00022679"/>
    </source>
</evidence>
<name>A0A011VYN3_RUMAL</name>
<keyword evidence="3" id="KW-0472">Membrane</keyword>
<feature type="transmembrane region" description="Helical" evidence="3">
    <location>
        <begin position="184"/>
        <end position="205"/>
    </location>
</feature>
<evidence type="ECO:0000313" key="4">
    <source>
        <dbReference type="EMBL" id="EXM39683.1"/>
    </source>
</evidence>
<comment type="similarity">
    <text evidence="2">Belongs to the CDP-alcohol phosphatidyltransferase class-I family.</text>
</comment>
<comment type="caution">
    <text evidence="4">The sequence shown here is derived from an EMBL/GenBank/DDBJ whole genome shotgun (WGS) entry which is preliminary data.</text>
</comment>
<protein>
    <submittedName>
        <fullName evidence="4">CDP-alcohol phosphatidyltransferase</fullName>
    </submittedName>
</protein>
<proteinExistence type="inferred from homology"/>
<dbReference type="InterPro" id="IPR000462">
    <property type="entry name" value="CDP-OH_P_trans"/>
</dbReference>
<dbReference type="GO" id="GO:0016780">
    <property type="term" value="F:phosphotransferase activity, for other substituted phosphate groups"/>
    <property type="evidence" value="ECO:0007669"/>
    <property type="project" value="InterPro"/>
</dbReference>
<keyword evidence="1 2" id="KW-0808">Transferase</keyword>
<dbReference type="Proteomes" id="UP000021369">
    <property type="component" value="Unassembled WGS sequence"/>
</dbReference>
<dbReference type="RefSeq" id="WP_037286569.1">
    <property type="nucleotide sequence ID" value="NZ_JEOB01000002.1"/>
</dbReference>
<dbReference type="InterPro" id="IPR043130">
    <property type="entry name" value="CDP-OH_PTrfase_TM_dom"/>
</dbReference>
<dbReference type="EMBL" id="JEOB01000002">
    <property type="protein sequence ID" value="EXM39683.1"/>
    <property type="molecule type" value="Genomic_DNA"/>
</dbReference>
<dbReference type="Pfam" id="PF01066">
    <property type="entry name" value="CDP-OH_P_transf"/>
    <property type="match status" value="1"/>
</dbReference>
<feature type="transmembrane region" description="Helical" evidence="3">
    <location>
        <begin position="125"/>
        <end position="148"/>
    </location>
</feature>
<keyword evidence="3" id="KW-1133">Transmembrane helix</keyword>
<gene>
    <name evidence="4" type="ORF">RASY3_07625</name>
</gene>
<dbReference type="PROSITE" id="PS00379">
    <property type="entry name" value="CDP_ALCOHOL_P_TRANSF"/>
    <property type="match status" value="1"/>
</dbReference>
<evidence type="ECO:0000313" key="5">
    <source>
        <dbReference type="Proteomes" id="UP000021369"/>
    </source>
</evidence>
<reference evidence="4 5" key="1">
    <citation type="submission" date="2013-06" db="EMBL/GenBank/DDBJ databases">
        <title>Rumen cellulosomics: divergent fiber-degrading strategies revealed by comparative genome-wide analysis of six Ruminococcal strains.</title>
        <authorList>
            <person name="Dassa B."/>
            <person name="Borovok I."/>
            <person name="Lamed R."/>
            <person name="Flint H."/>
            <person name="Yeoman C.J."/>
            <person name="White B."/>
            <person name="Bayer E.A."/>
        </authorList>
    </citation>
    <scope>NUCLEOTIDE SEQUENCE [LARGE SCALE GENOMIC DNA]</scope>
    <source>
        <strain evidence="4 5">SY3</strain>
    </source>
</reference>
<dbReference type="InterPro" id="IPR048254">
    <property type="entry name" value="CDP_ALCOHOL_P_TRANSF_CS"/>
</dbReference>
<keyword evidence="3" id="KW-0812">Transmembrane</keyword>
<evidence type="ECO:0000256" key="2">
    <source>
        <dbReference type="RuleBase" id="RU003750"/>
    </source>
</evidence>
<dbReference type="AlphaFoldDB" id="A0A011VYN3"/>
<dbReference type="OrthoDB" id="9790577at2"/>
<dbReference type="Gene3D" id="1.20.120.1760">
    <property type="match status" value="1"/>
</dbReference>
<keyword evidence="5" id="KW-1185">Reference proteome</keyword>
<feature type="transmembrane region" description="Helical" evidence="3">
    <location>
        <begin position="42"/>
        <end position="59"/>
    </location>
</feature>
<sequence length="223" mass="24740">MGEVYKNPVKKMIPSKLETGFQQFLYKHVGPHIPKGMTPNQMTTVSALGGVFAIVMTLLTNLSSWFWLGTIAGLAVHLVADDLDGYIARSRGLSSKAGAYYDLMVDILFSTFLIISIGLTPAAHLLPMALAAPLYGIMNVTMMNYIIYFNEFQFPRLGPIEAHISYTVIAICAMIFKGNEVFTVFGHGVTVVDIIAVIAMIPMYYEMIRMIIALFKRLEASQR</sequence>
<organism evidence="4 5">
    <name type="scientific">Ruminococcus albus SY3</name>
    <dbReference type="NCBI Taxonomy" id="1341156"/>
    <lineage>
        <taxon>Bacteria</taxon>
        <taxon>Bacillati</taxon>
        <taxon>Bacillota</taxon>
        <taxon>Clostridia</taxon>
        <taxon>Eubacteriales</taxon>
        <taxon>Oscillospiraceae</taxon>
        <taxon>Ruminococcus</taxon>
    </lineage>
</organism>
<dbReference type="GO" id="GO:0008654">
    <property type="term" value="P:phospholipid biosynthetic process"/>
    <property type="evidence" value="ECO:0007669"/>
    <property type="project" value="InterPro"/>
</dbReference>
<accession>A0A011VYN3</accession>
<dbReference type="PATRIC" id="fig|1341156.4.peg.1935"/>